<evidence type="ECO:0000256" key="3">
    <source>
        <dbReference type="ARBA" id="ARBA00022737"/>
    </source>
</evidence>
<dbReference type="InterPro" id="IPR015868">
    <property type="entry name" value="Glutaminase"/>
</dbReference>
<dbReference type="PANTHER" id="PTHR12544:SF51">
    <property type="entry name" value="GLUTAMINASE 3-RELATED"/>
    <property type="match status" value="1"/>
</dbReference>
<organism evidence="10">
    <name type="scientific">Loa loa</name>
    <name type="common">Eye worm</name>
    <name type="synonym">Filaria loa</name>
    <dbReference type="NCBI Taxonomy" id="7209"/>
    <lineage>
        <taxon>Eukaryota</taxon>
        <taxon>Metazoa</taxon>
        <taxon>Ecdysozoa</taxon>
        <taxon>Nematoda</taxon>
        <taxon>Chromadorea</taxon>
        <taxon>Rhabditida</taxon>
        <taxon>Spirurina</taxon>
        <taxon>Spiruromorpha</taxon>
        <taxon>Filarioidea</taxon>
        <taxon>Onchocercidae</taxon>
        <taxon>Loa</taxon>
    </lineage>
</organism>
<dbReference type="HAMAP" id="MF_00313">
    <property type="entry name" value="Glutaminase"/>
    <property type="match status" value="1"/>
</dbReference>
<name>A0A1S0U588_LOALO</name>
<dbReference type="InterPro" id="IPR012338">
    <property type="entry name" value="Beta-lactam/transpept-like"/>
</dbReference>
<proteinExistence type="inferred from homology"/>
<dbReference type="SUPFAM" id="SSF48403">
    <property type="entry name" value="Ankyrin repeat"/>
    <property type="match status" value="1"/>
</dbReference>
<comment type="catalytic activity">
    <reaction evidence="6">
        <text>L-glutamine + H2O = L-glutamate + NH4(+)</text>
        <dbReference type="Rhea" id="RHEA:15889"/>
        <dbReference type="ChEBI" id="CHEBI:15377"/>
        <dbReference type="ChEBI" id="CHEBI:28938"/>
        <dbReference type="ChEBI" id="CHEBI:29985"/>
        <dbReference type="ChEBI" id="CHEBI:58359"/>
        <dbReference type="EC" id="3.5.1.2"/>
    </reaction>
</comment>
<feature type="repeat" description="ANK" evidence="8">
    <location>
        <begin position="494"/>
        <end position="517"/>
    </location>
</feature>
<keyword evidence="5 8" id="KW-0040">ANK repeat</keyword>
<evidence type="ECO:0000256" key="8">
    <source>
        <dbReference type="PROSITE-ProRule" id="PRU00023"/>
    </source>
</evidence>
<dbReference type="SUPFAM" id="SSF56601">
    <property type="entry name" value="beta-lactamase/transpeptidase-like"/>
    <property type="match status" value="1"/>
</dbReference>
<dbReference type="PROSITE" id="PS50088">
    <property type="entry name" value="ANK_REPEAT"/>
    <property type="match status" value="1"/>
</dbReference>
<dbReference type="Pfam" id="PF12796">
    <property type="entry name" value="Ank_2"/>
    <property type="match status" value="1"/>
</dbReference>
<dbReference type="GO" id="GO:0006537">
    <property type="term" value="P:glutamate biosynthetic process"/>
    <property type="evidence" value="ECO:0007669"/>
    <property type="project" value="TreeGrafter"/>
</dbReference>
<dbReference type="NCBIfam" id="TIGR03814">
    <property type="entry name" value="Gln_ase"/>
    <property type="match status" value="1"/>
</dbReference>
<dbReference type="Pfam" id="PF17959">
    <property type="entry name" value="EF-hand_14"/>
    <property type="match status" value="1"/>
</dbReference>
<dbReference type="PANTHER" id="PTHR12544">
    <property type="entry name" value="GLUTAMINASE"/>
    <property type="match status" value="1"/>
</dbReference>
<dbReference type="FunFam" id="3.40.710.10:FF:000008">
    <property type="entry name" value="Glutaminase, isoform E"/>
    <property type="match status" value="1"/>
</dbReference>
<protein>
    <recommendedName>
        <fullName evidence="2">glutaminase</fullName>
        <ecNumber evidence="2">3.5.1.2</ecNumber>
    </recommendedName>
    <alternativeName>
        <fullName evidence="7">L-glutamine amidohydrolase</fullName>
    </alternativeName>
</protein>
<dbReference type="OMA" id="HQKGPDE"/>
<dbReference type="FunCoup" id="A0A1S0U588">
    <property type="interactions" value="13"/>
</dbReference>
<dbReference type="InterPro" id="IPR041541">
    <property type="entry name" value="Glutaminase_EF-hand"/>
</dbReference>
<dbReference type="KEGG" id="loa:LOAG_03311"/>
<dbReference type="EC" id="3.5.1.2" evidence="2"/>
<dbReference type="GO" id="GO:0004359">
    <property type="term" value="F:glutaminase activity"/>
    <property type="evidence" value="ECO:0007669"/>
    <property type="project" value="UniProtKB-EC"/>
</dbReference>
<reference evidence="10" key="1">
    <citation type="submission" date="2012-04" db="EMBL/GenBank/DDBJ databases">
        <title>The Genome Sequence of Loa loa.</title>
        <authorList>
            <consortium name="The Broad Institute Genome Sequencing Platform"/>
            <consortium name="Broad Institute Genome Sequencing Center for Infectious Disease"/>
            <person name="Nutman T.B."/>
            <person name="Fink D.L."/>
            <person name="Russ C."/>
            <person name="Young S."/>
            <person name="Zeng Q."/>
            <person name="Gargeya S."/>
            <person name="Alvarado L."/>
            <person name="Berlin A."/>
            <person name="Chapman S.B."/>
            <person name="Chen Z."/>
            <person name="Freedman E."/>
            <person name="Gellesch M."/>
            <person name="Goldberg J."/>
            <person name="Griggs A."/>
            <person name="Gujja S."/>
            <person name="Heilman E.R."/>
            <person name="Heiman D."/>
            <person name="Howarth C."/>
            <person name="Mehta T."/>
            <person name="Neiman D."/>
            <person name="Pearson M."/>
            <person name="Roberts A."/>
            <person name="Saif S."/>
            <person name="Shea T."/>
            <person name="Shenoy N."/>
            <person name="Sisk P."/>
            <person name="Stolte C."/>
            <person name="Sykes S."/>
            <person name="White J."/>
            <person name="Yandava C."/>
            <person name="Haas B."/>
            <person name="Henn M.R."/>
            <person name="Nusbaum C."/>
            <person name="Birren B."/>
        </authorList>
    </citation>
    <scope>NUCLEOTIDE SEQUENCE [LARGE SCALE GENOMIC DNA]</scope>
</reference>
<dbReference type="GeneID" id="9940699"/>
<dbReference type="PROSITE" id="PS50297">
    <property type="entry name" value="ANK_REP_REGION"/>
    <property type="match status" value="1"/>
</dbReference>
<dbReference type="EMBL" id="JH712274">
    <property type="protein sequence ID" value="EFO25178.2"/>
    <property type="molecule type" value="Genomic_DNA"/>
</dbReference>
<dbReference type="Gene3D" id="1.10.238.210">
    <property type="match status" value="1"/>
</dbReference>
<evidence type="ECO:0000256" key="1">
    <source>
        <dbReference type="ARBA" id="ARBA00011076"/>
    </source>
</evidence>
<dbReference type="InParanoid" id="A0A1S0U588"/>
<keyword evidence="4" id="KW-0378">Hydrolase</keyword>
<evidence type="ECO:0000256" key="2">
    <source>
        <dbReference type="ARBA" id="ARBA00012918"/>
    </source>
</evidence>
<evidence type="ECO:0000313" key="10">
    <source>
        <dbReference type="EMBL" id="EFO25178.2"/>
    </source>
</evidence>
<evidence type="ECO:0000256" key="7">
    <source>
        <dbReference type="ARBA" id="ARBA00077251"/>
    </source>
</evidence>
<evidence type="ECO:0000256" key="6">
    <source>
        <dbReference type="ARBA" id="ARBA00049534"/>
    </source>
</evidence>
<dbReference type="Gene3D" id="1.25.40.20">
    <property type="entry name" value="Ankyrin repeat-containing domain"/>
    <property type="match status" value="1"/>
</dbReference>
<dbReference type="RefSeq" id="XP_020303357.1">
    <property type="nucleotide sequence ID" value="XM_020446283.1"/>
</dbReference>
<comment type="similarity">
    <text evidence="1">Belongs to the glutaminase family.</text>
</comment>
<dbReference type="OrthoDB" id="9995210at2759"/>
<keyword evidence="3" id="KW-0677">Repeat</keyword>
<dbReference type="AlphaFoldDB" id="A0A1S0U588"/>
<dbReference type="Gene3D" id="3.40.710.10">
    <property type="entry name" value="DD-peptidase/beta-lactamase superfamily"/>
    <property type="match status" value="1"/>
</dbReference>
<sequence>MRERCNVKCDWSRGSMGCIRERQFSTDSVSSRGAPHIDDAVFDLYRNPESETLSSSGLLKLLYETGIRRDDPRLANFLHAIRHDERRQSVSDLASTEVINENLDRETFKRYVSDAIGIIAKALKKQLVIPDWPAFISVIGEIFESCRDLDDGNVATYIPQLARSDPKTWAMSVCTVDGQRRSWGATQIPFCLQSVSKPFTYAIAMDELGAEEVHRYIGQEPSGRLFNEICLDHNHKPHNPMINAGAILVASLIKRSNSIADRFDFALQYFKRFAAGGFVGFNNAVFLSERETADRNYALSYYMREHKCFPPKTSLQDTLDLYFQLCAIETNVDTLAVMAATLANGGVSPLSEERVVCNRAVRDTLSLMYSCGMYDYSGQFAFKVGLPAKSGVSGDMIIVVPNVMGICLYSPPLDQLGNTVRGVRFAEQFVEKFNFHNYDSLVYSETHKIDPRKKIREVKHESVSNMMYAATTGDISSIQRYLLLGVSVAERDYDDRTVLHVAAAHGNENVLKFLLQRWQESPDPLDRYGRTPLDDAKVFGHGTCVEILEKALEKYTMKAQEKNGPTETHVVHSKYQKNNAVKLHPA</sequence>
<accession>A0A1S0U588</accession>
<gene>
    <name evidence="10" type="ORF">LOAG_03311</name>
</gene>
<evidence type="ECO:0000256" key="5">
    <source>
        <dbReference type="ARBA" id="ARBA00023043"/>
    </source>
</evidence>
<dbReference type="Pfam" id="PF04960">
    <property type="entry name" value="Glutaminase"/>
    <property type="match status" value="1"/>
</dbReference>
<dbReference type="InterPro" id="IPR002110">
    <property type="entry name" value="Ankyrin_rpt"/>
</dbReference>
<feature type="domain" description="Glutaminase EF-hand" evidence="9">
    <location>
        <begin position="37"/>
        <end position="130"/>
    </location>
</feature>
<evidence type="ECO:0000256" key="4">
    <source>
        <dbReference type="ARBA" id="ARBA00022801"/>
    </source>
</evidence>
<dbReference type="GO" id="GO:0006543">
    <property type="term" value="P:L-glutamine catabolic process"/>
    <property type="evidence" value="ECO:0007669"/>
    <property type="project" value="TreeGrafter"/>
</dbReference>
<evidence type="ECO:0000259" key="9">
    <source>
        <dbReference type="Pfam" id="PF17959"/>
    </source>
</evidence>
<dbReference type="CTD" id="9940699"/>
<dbReference type="InterPro" id="IPR036770">
    <property type="entry name" value="Ankyrin_rpt-contain_sf"/>
</dbReference>